<reference evidence="2 3" key="1">
    <citation type="submission" date="2020-08" db="EMBL/GenBank/DDBJ databases">
        <authorList>
            <person name="Mo P."/>
        </authorList>
    </citation>
    <scope>NUCLEOTIDE SEQUENCE [LARGE SCALE GENOMIC DNA]</scope>
    <source>
        <strain evidence="2 3">CGMCC 4.1532</strain>
    </source>
</reference>
<organism evidence="2 3">
    <name type="scientific">Pseudonocardia petroleophila</name>
    <dbReference type="NCBI Taxonomy" id="37331"/>
    <lineage>
        <taxon>Bacteria</taxon>
        <taxon>Bacillati</taxon>
        <taxon>Actinomycetota</taxon>
        <taxon>Actinomycetes</taxon>
        <taxon>Pseudonocardiales</taxon>
        <taxon>Pseudonocardiaceae</taxon>
        <taxon>Pseudonocardia</taxon>
    </lineage>
</organism>
<proteinExistence type="predicted"/>
<dbReference type="Gene3D" id="3.20.170.20">
    <property type="entry name" value="Protein of unknown function DUF952"/>
    <property type="match status" value="1"/>
</dbReference>
<dbReference type="AlphaFoldDB" id="A0A7G7MNJ7"/>
<keyword evidence="3" id="KW-1185">Reference proteome</keyword>
<protein>
    <submittedName>
        <fullName evidence="2">GNAT family N-acetyltransferase</fullName>
    </submittedName>
</protein>
<gene>
    <name evidence="2" type="ORF">H6H00_10955</name>
</gene>
<dbReference type="InterPro" id="IPR000182">
    <property type="entry name" value="GNAT_dom"/>
</dbReference>
<feature type="domain" description="N-acetyltransferase" evidence="1">
    <location>
        <begin position="215"/>
        <end position="354"/>
    </location>
</feature>
<evidence type="ECO:0000313" key="2">
    <source>
        <dbReference type="EMBL" id="QNG54358.1"/>
    </source>
</evidence>
<dbReference type="CDD" id="cd04301">
    <property type="entry name" value="NAT_SF"/>
    <property type="match status" value="1"/>
</dbReference>
<dbReference type="InterPro" id="IPR016181">
    <property type="entry name" value="Acyl_CoA_acyltransferase"/>
</dbReference>
<dbReference type="Pfam" id="PF00583">
    <property type="entry name" value="Acetyltransf_1"/>
    <property type="match status" value="1"/>
</dbReference>
<dbReference type="Proteomes" id="UP000515728">
    <property type="component" value="Chromosome"/>
</dbReference>
<accession>A0A7G7MNJ7</accession>
<sequence length="354" mass="37201">MSDVLLHLATTAEWREHLTAGVIAPSVAEFVHLSTPDQVALPANRLFAGRTDLNLLVLDPGRIGVEVRFEPGLPTDPASMRFPHAYGAIPVHAVLAVVPYRPAPGDGFGTPVLPRTDAAGRLSAFEPSLLRRVATAEVPVTGGVAVRTDPVPASHRHNRLLIDGATDAATVLADAERTGLARVTLSGAGHAATATALADAGRRVTALVGMAGPAGGVRGRTEVVDVEALRPTWDAEWRRYGVDDAVVAQLTDRLLLEERVVDLRPLALRVDGEVVASAVLRIDGATADLDGLEVVPAHRGRGHGDALLADARAIAAGAGCDLVTLSAAADDHPRSWYARRGLAEVHRSWEIDPS</sequence>
<evidence type="ECO:0000259" key="1">
    <source>
        <dbReference type="PROSITE" id="PS51186"/>
    </source>
</evidence>
<dbReference type="Gene3D" id="3.40.630.30">
    <property type="match status" value="1"/>
</dbReference>
<dbReference type="InterPro" id="IPR009297">
    <property type="entry name" value="DUF952"/>
</dbReference>
<dbReference type="SUPFAM" id="SSF55729">
    <property type="entry name" value="Acyl-CoA N-acyltransferases (Nat)"/>
    <property type="match status" value="1"/>
</dbReference>
<dbReference type="Pfam" id="PF06108">
    <property type="entry name" value="DUF952"/>
    <property type="match status" value="1"/>
</dbReference>
<evidence type="ECO:0000313" key="3">
    <source>
        <dbReference type="Proteomes" id="UP000515728"/>
    </source>
</evidence>
<dbReference type="SUPFAM" id="SSF56399">
    <property type="entry name" value="ADP-ribosylation"/>
    <property type="match status" value="1"/>
</dbReference>
<dbReference type="KEGG" id="ppel:H6H00_10955"/>
<dbReference type="PROSITE" id="PS51186">
    <property type="entry name" value="GNAT"/>
    <property type="match status" value="1"/>
</dbReference>
<dbReference type="EMBL" id="CP060131">
    <property type="protein sequence ID" value="QNG54358.1"/>
    <property type="molecule type" value="Genomic_DNA"/>
</dbReference>
<dbReference type="GO" id="GO:0016747">
    <property type="term" value="F:acyltransferase activity, transferring groups other than amino-acyl groups"/>
    <property type="evidence" value="ECO:0007669"/>
    <property type="project" value="InterPro"/>
</dbReference>
<dbReference type="RefSeq" id="WP_185721178.1">
    <property type="nucleotide sequence ID" value="NZ_BAAAWI010000001.1"/>
</dbReference>
<name>A0A7G7MNJ7_9PSEU</name>